<protein>
    <submittedName>
        <fullName evidence="4">Cytochrome C</fullName>
    </submittedName>
</protein>
<comment type="caution">
    <text evidence="4">The sequence shown here is derived from an EMBL/GenBank/DDBJ whole genome shotgun (WGS) entry which is preliminary data.</text>
</comment>
<organism evidence="4 5">
    <name type="scientific">Candidatus Magnetominusculus xianensis</name>
    <dbReference type="NCBI Taxonomy" id="1748249"/>
    <lineage>
        <taxon>Bacteria</taxon>
        <taxon>Pseudomonadati</taxon>
        <taxon>Nitrospirota</taxon>
        <taxon>Nitrospiria</taxon>
        <taxon>Nitrospirales</taxon>
        <taxon>Nitrospiraceae</taxon>
        <taxon>Candidatus Magnetominusculus</taxon>
    </lineage>
</organism>
<name>A0ABR5SJS0_9BACT</name>
<reference evidence="4 5" key="1">
    <citation type="submission" date="2015-11" db="EMBL/GenBank/DDBJ databases">
        <authorList>
            <person name="Lin W."/>
        </authorList>
    </citation>
    <scope>NUCLEOTIDE SEQUENCE [LARGE SCALE GENOMIC DNA]</scope>
    <source>
        <strain evidence="4 5">HCH-1</strain>
    </source>
</reference>
<evidence type="ECO:0000313" key="4">
    <source>
        <dbReference type="EMBL" id="KWT86911.1"/>
    </source>
</evidence>
<dbReference type="Gene3D" id="1.10.1130.10">
    <property type="entry name" value="Flavocytochrome C3, Chain A"/>
    <property type="match status" value="1"/>
</dbReference>
<dbReference type="InterPro" id="IPR051829">
    <property type="entry name" value="Multiheme_Cytochr_ET"/>
</dbReference>
<dbReference type="InterPro" id="IPR023155">
    <property type="entry name" value="Cyt_c-552/4"/>
</dbReference>
<dbReference type="PANTHER" id="PTHR35038">
    <property type="entry name" value="DISSIMILATORY SULFITE REDUCTASE SIRA"/>
    <property type="match status" value="1"/>
</dbReference>
<feature type="chain" id="PRO_5046461254" evidence="2">
    <location>
        <begin position="23"/>
        <end position="395"/>
    </location>
</feature>
<dbReference type="RefSeq" id="WP_085052067.1">
    <property type="nucleotide sequence ID" value="NZ_LNQR01000055.1"/>
</dbReference>
<evidence type="ECO:0000256" key="2">
    <source>
        <dbReference type="SAM" id="SignalP"/>
    </source>
</evidence>
<dbReference type="SUPFAM" id="SSF48695">
    <property type="entry name" value="Multiheme cytochromes"/>
    <property type="match status" value="1"/>
</dbReference>
<feature type="signal peptide" evidence="2">
    <location>
        <begin position="1"/>
        <end position="22"/>
    </location>
</feature>
<dbReference type="InterPro" id="IPR036280">
    <property type="entry name" value="Multihaem_cyt_sf"/>
</dbReference>
<dbReference type="Pfam" id="PF13435">
    <property type="entry name" value="Cytochrome_C554"/>
    <property type="match status" value="1"/>
</dbReference>
<dbReference type="Proteomes" id="UP000060487">
    <property type="component" value="Unassembled WGS sequence"/>
</dbReference>
<dbReference type="PANTHER" id="PTHR35038:SF8">
    <property type="entry name" value="C-TYPE POLYHEME CYTOCHROME OMCC"/>
    <property type="match status" value="1"/>
</dbReference>
<dbReference type="NCBIfam" id="NF040886">
    <property type="entry name" value="cyt_C_like_Sec"/>
    <property type="match status" value="1"/>
</dbReference>
<keyword evidence="1 2" id="KW-0732">Signal</keyword>
<accession>A0ABR5SJS0</accession>
<evidence type="ECO:0000259" key="3">
    <source>
        <dbReference type="Pfam" id="PF13435"/>
    </source>
</evidence>
<proteinExistence type="predicted"/>
<evidence type="ECO:0000256" key="1">
    <source>
        <dbReference type="ARBA" id="ARBA00022729"/>
    </source>
</evidence>
<keyword evidence="5" id="KW-1185">Reference proteome</keyword>
<dbReference type="EMBL" id="LNQR01000055">
    <property type="protein sequence ID" value="KWT86911.1"/>
    <property type="molecule type" value="Genomic_DNA"/>
</dbReference>
<sequence length="395" mass="44676">MKRYLLLALVIYLLLLIPPAEAAFTIDKAEDITNTSEACASCHGDIYTQWKKSVHESSLLHSIDSIYSFIVDGIEKDPIRKGLSQKAELMKCLNCHAPVMEYASEKFVREVVDAIKIAGGKSANPESKKKAIELLSHLNVSCYTCHNMKAVPQPHAPEKQTVYGVKGGKNTTYHSTKKTAFLDNAIFCMQCHGVYTAPDSERIICSTVAQSYRDQYVAAGGQTTCQDCHMRKNNRGHTFPGAYVPDMLKEGMLLEVNARAFKTQTYGEKKWIPAAAITVDITNRAGHRIPDGCMWTSRVLLTLTATDEKDKVIWSAQKEFFEPGLDIEGNRRYDTWEVKDILDYSLQPRKTTTEKYYAVFPEREKLVKIEVKLVYIHKDGLEFPVQSERKVLKYN</sequence>
<evidence type="ECO:0000313" key="5">
    <source>
        <dbReference type="Proteomes" id="UP000060487"/>
    </source>
</evidence>
<feature type="domain" description="Cytochrome c-552/4" evidence="3">
    <location>
        <begin position="38"/>
        <end position="102"/>
    </location>
</feature>
<gene>
    <name evidence="4" type="ORF">ASN18_1443</name>
</gene>